<feature type="transmembrane region" description="Helical" evidence="7">
    <location>
        <begin position="127"/>
        <end position="147"/>
    </location>
</feature>
<dbReference type="PANTHER" id="PTHR36838">
    <property type="entry name" value="AUXIN EFFLUX CARRIER FAMILY PROTEIN"/>
    <property type="match status" value="1"/>
</dbReference>
<dbReference type="RefSeq" id="WP_199463836.1">
    <property type="nucleotide sequence ID" value="NZ_JAEMUH010000017.1"/>
</dbReference>
<dbReference type="Proteomes" id="UP000598488">
    <property type="component" value="Unassembled WGS sequence"/>
</dbReference>
<feature type="transmembrane region" description="Helical" evidence="7">
    <location>
        <begin position="63"/>
        <end position="83"/>
    </location>
</feature>
<comment type="subcellular location">
    <subcellularLocation>
        <location evidence="1">Membrane</location>
        <topology evidence="1">Multi-pass membrane protein</topology>
    </subcellularLocation>
</comment>
<feature type="transmembrane region" description="Helical" evidence="7">
    <location>
        <begin position="200"/>
        <end position="222"/>
    </location>
</feature>
<keyword evidence="4 7" id="KW-0812">Transmembrane</keyword>
<feature type="transmembrane region" description="Helical" evidence="7">
    <location>
        <begin position="95"/>
        <end position="115"/>
    </location>
</feature>
<feature type="transmembrane region" description="Helical" evidence="7">
    <location>
        <begin position="289"/>
        <end position="309"/>
    </location>
</feature>
<keyword evidence="2" id="KW-0813">Transport</keyword>
<comment type="caution">
    <text evidence="8">The sequence shown here is derived from an EMBL/GenBank/DDBJ whole genome shotgun (WGS) entry which is preliminary data.</text>
</comment>
<feature type="transmembrane region" description="Helical" evidence="7">
    <location>
        <begin position="168"/>
        <end position="188"/>
    </location>
</feature>
<dbReference type="Pfam" id="PF03547">
    <property type="entry name" value="Mem_trans"/>
    <property type="match status" value="1"/>
</dbReference>
<evidence type="ECO:0000256" key="2">
    <source>
        <dbReference type="ARBA" id="ARBA00022448"/>
    </source>
</evidence>
<feature type="transmembrane region" description="Helical" evidence="7">
    <location>
        <begin position="229"/>
        <end position="251"/>
    </location>
</feature>
<sequence length="311" mass="33463">MDVVLNTTAPIFLLIFLGFLGTKLKFLPQASLPALSRFVLYFALPSVMVTKISSLDLREVVDFAYILVYAFGGLTAFLMSFFISKRLLNESGGNSTISGIGAMMPNSSFIGYPILLQYLDNAPVQAFAMSLVVENILFLPLGLILAETYFKKDSNEEKQVLLTVAKRVATNPIILSVFLGVLMSLSGMTMPTSVEGSLGLLASAAAPCALVVIGGSLVGVSIKGSKTRMAIVAVSKLLIFPATVFCLLMFFPNMPHVLQVSALLFAAVPMFSIYPIIGEAYGQRSFCSSTLMLTTLISFFSISIMLLILPS</sequence>
<evidence type="ECO:0000313" key="9">
    <source>
        <dbReference type="Proteomes" id="UP000598488"/>
    </source>
</evidence>
<dbReference type="PANTHER" id="PTHR36838:SF1">
    <property type="entry name" value="SLR1864 PROTEIN"/>
    <property type="match status" value="1"/>
</dbReference>
<keyword evidence="6 7" id="KW-0472">Membrane</keyword>
<keyword evidence="9" id="KW-1185">Reference proteome</keyword>
<reference evidence="8 9" key="1">
    <citation type="submission" date="2020-12" db="EMBL/GenBank/DDBJ databases">
        <title>Comparative genome analysis of fungal antagonists Marinomonas ostreistagni 398 and M. spartinae 468.</title>
        <authorList>
            <person name="Fields J.L."/>
            <person name="Mavrodi O.V."/>
            <person name="Biber P.D."/>
            <person name="Indest K.J."/>
            <person name="Mavrodi D.V."/>
        </authorList>
    </citation>
    <scope>NUCLEOTIDE SEQUENCE [LARGE SCALE GENOMIC DNA]</scope>
    <source>
        <strain evidence="8 9">USM7</strain>
    </source>
</reference>
<gene>
    <name evidence="8" type="ORF">JHD44_16305</name>
</gene>
<proteinExistence type="predicted"/>
<accession>A0ABS0ZEZ4</accession>
<evidence type="ECO:0000256" key="3">
    <source>
        <dbReference type="ARBA" id="ARBA00022475"/>
    </source>
</evidence>
<feature type="transmembrane region" description="Helical" evidence="7">
    <location>
        <begin position="38"/>
        <end position="57"/>
    </location>
</feature>
<feature type="transmembrane region" description="Helical" evidence="7">
    <location>
        <begin position="257"/>
        <end position="277"/>
    </location>
</feature>
<evidence type="ECO:0000256" key="7">
    <source>
        <dbReference type="SAM" id="Phobius"/>
    </source>
</evidence>
<keyword evidence="3" id="KW-1003">Cell membrane</keyword>
<feature type="transmembrane region" description="Helical" evidence="7">
    <location>
        <begin position="6"/>
        <end position="26"/>
    </location>
</feature>
<protein>
    <submittedName>
        <fullName evidence="8">AEC family transporter</fullName>
    </submittedName>
</protein>
<evidence type="ECO:0000256" key="5">
    <source>
        <dbReference type="ARBA" id="ARBA00022989"/>
    </source>
</evidence>
<organism evidence="8 9">
    <name type="scientific">Marinomonas ostreistagni</name>
    <dbReference type="NCBI Taxonomy" id="359209"/>
    <lineage>
        <taxon>Bacteria</taxon>
        <taxon>Pseudomonadati</taxon>
        <taxon>Pseudomonadota</taxon>
        <taxon>Gammaproteobacteria</taxon>
        <taxon>Oceanospirillales</taxon>
        <taxon>Oceanospirillaceae</taxon>
        <taxon>Marinomonas</taxon>
    </lineage>
</organism>
<evidence type="ECO:0000313" key="8">
    <source>
        <dbReference type="EMBL" id="MBJ7552255.1"/>
    </source>
</evidence>
<dbReference type="EMBL" id="JAEMUH010000017">
    <property type="protein sequence ID" value="MBJ7552255.1"/>
    <property type="molecule type" value="Genomic_DNA"/>
</dbReference>
<dbReference type="InterPro" id="IPR004776">
    <property type="entry name" value="Mem_transp_PIN-like"/>
</dbReference>
<evidence type="ECO:0000256" key="4">
    <source>
        <dbReference type="ARBA" id="ARBA00022692"/>
    </source>
</evidence>
<keyword evidence="5 7" id="KW-1133">Transmembrane helix</keyword>
<evidence type="ECO:0000256" key="6">
    <source>
        <dbReference type="ARBA" id="ARBA00023136"/>
    </source>
</evidence>
<name>A0ABS0ZEZ4_9GAMM</name>
<evidence type="ECO:0000256" key="1">
    <source>
        <dbReference type="ARBA" id="ARBA00004141"/>
    </source>
</evidence>